<dbReference type="AlphaFoldDB" id="A0A6C0HLQ4"/>
<dbReference type="PANTHER" id="PTHR12588:SF0">
    <property type="entry name" value="INOSITOL OXYGENASE"/>
    <property type="match status" value="1"/>
</dbReference>
<organism evidence="7">
    <name type="scientific">viral metagenome</name>
    <dbReference type="NCBI Taxonomy" id="1070528"/>
    <lineage>
        <taxon>unclassified sequences</taxon>
        <taxon>metagenomes</taxon>
        <taxon>organismal metagenomes</taxon>
    </lineage>
</organism>
<keyword evidence="3" id="KW-0963">Cytoplasm</keyword>
<evidence type="ECO:0008006" key="8">
    <source>
        <dbReference type="Google" id="ProtNLM"/>
    </source>
</evidence>
<dbReference type="GO" id="GO:0005506">
    <property type="term" value="F:iron ion binding"/>
    <property type="evidence" value="ECO:0007669"/>
    <property type="project" value="InterPro"/>
</dbReference>
<dbReference type="PANTHER" id="PTHR12588">
    <property type="entry name" value="MYOINOSITOL OXYGENASE"/>
    <property type="match status" value="1"/>
</dbReference>
<reference evidence="7" key="1">
    <citation type="journal article" date="2020" name="Nature">
        <title>Giant virus diversity and host interactions through global metagenomics.</title>
        <authorList>
            <person name="Schulz F."/>
            <person name="Roux S."/>
            <person name="Paez-Espino D."/>
            <person name="Jungbluth S."/>
            <person name="Walsh D.A."/>
            <person name="Denef V.J."/>
            <person name="McMahon K.D."/>
            <person name="Konstantinidis K.T."/>
            <person name="Eloe-Fadrosh E.A."/>
            <person name="Kyrpides N.C."/>
            <person name="Woyke T."/>
        </authorList>
    </citation>
    <scope>NUCLEOTIDE SEQUENCE</scope>
    <source>
        <strain evidence="7">GVMAG-M-3300023184-13</strain>
    </source>
</reference>
<dbReference type="GO" id="GO:0050113">
    <property type="term" value="F:inositol oxygenase activity"/>
    <property type="evidence" value="ECO:0007669"/>
    <property type="project" value="InterPro"/>
</dbReference>
<dbReference type="SUPFAM" id="SSF109604">
    <property type="entry name" value="HD-domain/PDEase-like"/>
    <property type="match status" value="1"/>
</dbReference>
<accession>A0A6C0HLQ4</accession>
<keyword evidence="5" id="KW-0560">Oxidoreductase</keyword>
<evidence type="ECO:0000256" key="3">
    <source>
        <dbReference type="ARBA" id="ARBA00022490"/>
    </source>
</evidence>
<evidence type="ECO:0000256" key="5">
    <source>
        <dbReference type="ARBA" id="ARBA00023002"/>
    </source>
</evidence>
<evidence type="ECO:0000256" key="2">
    <source>
        <dbReference type="ARBA" id="ARBA00004496"/>
    </source>
</evidence>
<evidence type="ECO:0000256" key="4">
    <source>
        <dbReference type="ARBA" id="ARBA00022723"/>
    </source>
</evidence>
<comment type="subcellular location">
    <subcellularLocation>
        <location evidence="2">Cytoplasm</location>
    </subcellularLocation>
</comment>
<dbReference type="Pfam" id="PF05153">
    <property type="entry name" value="MIOX"/>
    <property type="match status" value="1"/>
</dbReference>
<dbReference type="GO" id="GO:0005737">
    <property type="term" value="C:cytoplasm"/>
    <property type="evidence" value="ECO:0007669"/>
    <property type="project" value="UniProtKB-SubCell"/>
</dbReference>
<dbReference type="InterPro" id="IPR007828">
    <property type="entry name" value="Inositol_oxygenase"/>
</dbReference>
<dbReference type="GO" id="GO:0019310">
    <property type="term" value="P:inositol catabolic process"/>
    <property type="evidence" value="ECO:0007669"/>
    <property type="project" value="InterPro"/>
</dbReference>
<sequence length="279" mass="32384">MLKKTMFRNYSSNNLNNQNNALVTQIYDTYRQQRSNIDYNFNTYLINKYTLHFNKKSNFWSVFAVLDGITDLSDPDTALPNSIHALQVAEGIRLSGKYNDCDWMPLVGLIHDMGKILYIDGCDEDGTSKTTQWGLVGDTFITGTHLPDTLILPELNAGNRDQKAGVNMYTAGCGLQNCSVSFGHDEYMYHLLQKNKHKLPIEAEYIVRYHSLYAWHSSNAYNWLEDETDKKMKNVVQDFNKFDLYTKNDDIPVKWTVELKVIYSNLIKKYISETMEIYW</sequence>
<comment type="cofactor">
    <cofactor evidence="1">
        <name>Fe cation</name>
        <dbReference type="ChEBI" id="CHEBI:24875"/>
    </cofactor>
</comment>
<keyword evidence="4" id="KW-0479">Metal-binding</keyword>
<protein>
    <recommendedName>
        <fullName evidence="8">Inositol oxygenase</fullName>
    </recommendedName>
</protein>
<evidence type="ECO:0000256" key="6">
    <source>
        <dbReference type="ARBA" id="ARBA00023004"/>
    </source>
</evidence>
<name>A0A6C0HLQ4_9ZZZZ</name>
<evidence type="ECO:0000256" key="1">
    <source>
        <dbReference type="ARBA" id="ARBA00001962"/>
    </source>
</evidence>
<dbReference type="EMBL" id="MN739986">
    <property type="protein sequence ID" value="QHT81628.1"/>
    <property type="molecule type" value="Genomic_DNA"/>
</dbReference>
<keyword evidence="6" id="KW-0408">Iron</keyword>
<evidence type="ECO:0000313" key="7">
    <source>
        <dbReference type="EMBL" id="QHT81628.1"/>
    </source>
</evidence>
<proteinExistence type="predicted"/>